<dbReference type="AlphaFoldDB" id="A0A811QME5"/>
<feature type="transmembrane region" description="Helical" evidence="1">
    <location>
        <begin position="37"/>
        <end position="61"/>
    </location>
</feature>
<sequence length="213" mass="22473">MSQSEAAIRRAGAVVALAAASVLMAMGFPAVEARAHVVLPLHAILLLGCAAVLLSPAHGAVADLARRRRATEAARGTAALGASARVPAGFSLRWLGFAGIVLYTLYVTGYVAARNEAAAEAVAAWPDTVRDFLLFLLFLVGVWAVCPPMVRGRAAPPPRSSAVAAVAEEEDPDSVEVNAMAPARVVVESKVWNIHGFALTYLEYLKVSRFIRD</sequence>
<feature type="transmembrane region" description="Helical" evidence="1">
    <location>
        <begin position="132"/>
        <end position="150"/>
    </location>
</feature>
<keyword evidence="1" id="KW-0472">Membrane</keyword>
<feature type="transmembrane region" description="Helical" evidence="1">
    <location>
        <begin position="12"/>
        <end position="31"/>
    </location>
</feature>
<accession>A0A811QME5</accession>
<dbReference type="EMBL" id="CAJGYO010000011">
    <property type="protein sequence ID" value="CAD6259607.1"/>
    <property type="molecule type" value="Genomic_DNA"/>
</dbReference>
<evidence type="ECO:0000313" key="2">
    <source>
        <dbReference type="EMBL" id="CAD6259607.1"/>
    </source>
</evidence>
<evidence type="ECO:0000256" key="1">
    <source>
        <dbReference type="SAM" id="Phobius"/>
    </source>
</evidence>
<protein>
    <submittedName>
        <fullName evidence="2">Uncharacterized protein</fullName>
    </submittedName>
</protein>
<proteinExistence type="predicted"/>
<evidence type="ECO:0000313" key="3">
    <source>
        <dbReference type="Proteomes" id="UP000604825"/>
    </source>
</evidence>
<keyword evidence="1" id="KW-1133">Transmembrane helix</keyword>
<reference evidence="2" key="1">
    <citation type="submission" date="2020-10" db="EMBL/GenBank/DDBJ databases">
        <authorList>
            <person name="Han B."/>
            <person name="Lu T."/>
            <person name="Zhao Q."/>
            <person name="Huang X."/>
            <person name="Zhao Y."/>
        </authorList>
    </citation>
    <scope>NUCLEOTIDE SEQUENCE</scope>
</reference>
<gene>
    <name evidence="2" type="ORF">NCGR_LOCUS43044</name>
</gene>
<feature type="transmembrane region" description="Helical" evidence="1">
    <location>
        <begin position="94"/>
        <end position="112"/>
    </location>
</feature>
<keyword evidence="3" id="KW-1185">Reference proteome</keyword>
<comment type="caution">
    <text evidence="2">The sequence shown here is derived from an EMBL/GenBank/DDBJ whole genome shotgun (WGS) entry which is preliminary data.</text>
</comment>
<dbReference type="Proteomes" id="UP000604825">
    <property type="component" value="Unassembled WGS sequence"/>
</dbReference>
<organism evidence="2 3">
    <name type="scientific">Miscanthus lutarioriparius</name>
    <dbReference type="NCBI Taxonomy" id="422564"/>
    <lineage>
        <taxon>Eukaryota</taxon>
        <taxon>Viridiplantae</taxon>
        <taxon>Streptophyta</taxon>
        <taxon>Embryophyta</taxon>
        <taxon>Tracheophyta</taxon>
        <taxon>Spermatophyta</taxon>
        <taxon>Magnoliopsida</taxon>
        <taxon>Liliopsida</taxon>
        <taxon>Poales</taxon>
        <taxon>Poaceae</taxon>
        <taxon>PACMAD clade</taxon>
        <taxon>Panicoideae</taxon>
        <taxon>Andropogonodae</taxon>
        <taxon>Andropogoneae</taxon>
        <taxon>Saccharinae</taxon>
        <taxon>Miscanthus</taxon>
    </lineage>
</organism>
<keyword evidence="1" id="KW-0812">Transmembrane</keyword>
<name>A0A811QME5_9POAL</name>